<comment type="caution">
    <text evidence="5">The sequence shown here is derived from an EMBL/GenBank/DDBJ whole genome shotgun (WGS) entry which is preliminary data.</text>
</comment>
<name>A0A7W3WRP3_9ACTN</name>
<proteinExistence type="inferred from homology"/>
<evidence type="ECO:0000256" key="4">
    <source>
        <dbReference type="SAM" id="MobiDB-lite"/>
    </source>
</evidence>
<dbReference type="InterPro" id="IPR041247">
    <property type="entry name" value="Rad52_fam"/>
</dbReference>
<dbReference type="GO" id="GO:0006310">
    <property type="term" value="P:DNA recombination"/>
    <property type="evidence" value="ECO:0007669"/>
    <property type="project" value="UniProtKB-ARBA"/>
</dbReference>
<dbReference type="RefSeq" id="WP_181355696.1">
    <property type="nucleotide sequence ID" value="NZ_JABJWZ010000502.1"/>
</dbReference>
<dbReference type="SUPFAM" id="SSF54768">
    <property type="entry name" value="dsRNA-binding domain-like"/>
    <property type="match status" value="1"/>
</dbReference>
<evidence type="ECO:0000313" key="6">
    <source>
        <dbReference type="Proteomes" id="UP000525686"/>
    </source>
</evidence>
<gene>
    <name evidence="5" type="ORF">H3146_26715</name>
</gene>
<sequence length="262" mass="28379">MTPQTTTTQLSDAQLSWLLSPIHGSRVGKDGKGFAHVEAWDIRRHLIRCFGFGGFSTELLFADLMHERETPANNGGKSRWTVVYRCAVRLTVKVDGIELGHWHGIATGDATNVPSVSDAHDLALKTADSQALKRAAVNLGDQFGLSLYNGGSRHAVVLSTLAHTSGNELPASDPPVQPEPQAALSPAPEPPAQATPEPTAPPQQPPPPQDERQKEYAAMMRAAEKVDFIKGLPDQFRTFFGVPVEEGTADQFRQARLLMEAS</sequence>
<reference evidence="6" key="1">
    <citation type="submission" date="2020-05" db="EMBL/GenBank/DDBJ databases">
        <title>Classification of alakaliphilic streptomycetes isolated from an alkaline soil next to Lonar Crater, India and a proposal for the recognition of Streptomyces alkaliterrae sp. nov.</title>
        <authorList>
            <person name="Golinska P."/>
        </authorList>
    </citation>
    <scope>NUCLEOTIDE SEQUENCE [LARGE SCALE GENOMIC DNA]</scope>
    <source>
        <strain evidence="6">OF3</strain>
    </source>
</reference>
<dbReference type="InterPro" id="IPR042525">
    <property type="entry name" value="Rad52_Rad59_Rad22_sf"/>
</dbReference>
<evidence type="ECO:0000256" key="2">
    <source>
        <dbReference type="ARBA" id="ARBA00022763"/>
    </source>
</evidence>
<organism evidence="5 6">
    <name type="scientific">Streptomyces alkaliterrae</name>
    <dbReference type="NCBI Taxonomy" id="2213162"/>
    <lineage>
        <taxon>Bacteria</taxon>
        <taxon>Bacillati</taxon>
        <taxon>Actinomycetota</taxon>
        <taxon>Actinomycetes</taxon>
        <taxon>Kitasatosporales</taxon>
        <taxon>Streptomycetaceae</taxon>
        <taxon>Streptomyces</taxon>
    </lineage>
</organism>
<accession>A0A7W3WRP3</accession>
<dbReference type="Gene3D" id="3.30.390.80">
    <property type="entry name" value="DNA repair protein Rad52/59/22"/>
    <property type="match status" value="1"/>
</dbReference>
<dbReference type="AlphaFoldDB" id="A0A7W3WRP3"/>
<evidence type="ECO:0000256" key="1">
    <source>
        <dbReference type="ARBA" id="ARBA00006638"/>
    </source>
</evidence>
<evidence type="ECO:0000256" key="3">
    <source>
        <dbReference type="ARBA" id="ARBA00023204"/>
    </source>
</evidence>
<keyword evidence="3" id="KW-0234">DNA repair</keyword>
<feature type="region of interest" description="Disordered" evidence="4">
    <location>
        <begin position="165"/>
        <end position="216"/>
    </location>
</feature>
<dbReference type="EMBL" id="JABJWZ010000502">
    <property type="protein sequence ID" value="MBB1256905.1"/>
    <property type="molecule type" value="Genomic_DNA"/>
</dbReference>
<dbReference type="Proteomes" id="UP000525686">
    <property type="component" value="Unassembled WGS sequence"/>
</dbReference>
<protein>
    <recommendedName>
        <fullName evidence="7">DNA repair protein Rad52</fullName>
    </recommendedName>
</protein>
<feature type="compositionally biased region" description="Pro residues" evidence="4">
    <location>
        <begin position="187"/>
        <end position="208"/>
    </location>
</feature>
<dbReference type="GO" id="GO:0006302">
    <property type="term" value="P:double-strand break repair"/>
    <property type="evidence" value="ECO:0007669"/>
    <property type="project" value="UniProtKB-ARBA"/>
</dbReference>
<evidence type="ECO:0000313" key="5">
    <source>
        <dbReference type="EMBL" id="MBB1256905.1"/>
    </source>
</evidence>
<keyword evidence="2" id="KW-0227">DNA damage</keyword>
<comment type="similarity">
    <text evidence="1">Belongs to the RAD52 family.</text>
</comment>
<dbReference type="Pfam" id="PF04098">
    <property type="entry name" value="Rad52_Rad22"/>
    <property type="match status" value="1"/>
</dbReference>
<evidence type="ECO:0008006" key="7">
    <source>
        <dbReference type="Google" id="ProtNLM"/>
    </source>
</evidence>